<dbReference type="eggNOG" id="KOG0965">
    <property type="taxonomic scope" value="Eukaryota"/>
</dbReference>
<feature type="region of interest" description="Disordered" evidence="5">
    <location>
        <begin position="57"/>
        <end position="515"/>
    </location>
</feature>
<feature type="compositionally biased region" description="Pro residues" evidence="5">
    <location>
        <begin position="477"/>
        <end position="488"/>
    </location>
</feature>
<dbReference type="PANTHER" id="PTHR23340">
    <property type="entry name" value="ARGININE/SERINE RICH SPLICING FACTOR SF4/14"/>
    <property type="match status" value="1"/>
</dbReference>
<dbReference type="GO" id="GO:0003723">
    <property type="term" value="F:RNA binding"/>
    <property type="evidence" value="ECO:0007669"/>
    <property type="project" value="TreeGrafter"/>
</dbReference>
<dbReference type="PROSITE" id="PS50174">
    <property type="entry name" value="G_PATCH"/>
    <property type="match status" value="1"/>
</dbReference>
<dbReference type="GO" id="GO:0008380">
    <property type="term" value="P:RNA splicing"/>
    <property type="evidence" value="ECO:0007669"/>
    <property type="project" value="UniProtKB-KW"/>
</dbReference>
<evidence type="ECO:0000313" key="7">
    <source>
        <dbReference type="EMBL" id="KJE96653.1"/>
    </source>
</evidence>
<evidence type="ECO:0000313" key="8">
    <source>
        <dbReference type="Proteomes" id="UP000008743"/>
    </source>
</evidence>
<name>A0A0D2WW53_CAPO3</name>
<evidence type="ECO:0000256" key="4">
    <source>
        <dbReference type="ARBA" id="ARBA00023242"/>
    </source>
</evidence>
<keyword evidence="8" id="KW-1185">Reference proteome</keyword>
<evidence type="ECO:0000256" key="3">
    <source>
        <dbReference type="ARBA" id="ARBA00023187"/>
    </source>
</evidence>
<dbReference type="STRING" id="595528.A0A0D2WW53"/>
<evidence type="ECO:0000256" key="1">
    <source>
        <dbReference type="ARBA" id="ARBA00004123"/>
    </source>
</evidence>
<feature type="compositionally biased region" description="Polar residues" evidence="5">
    <location>
        <begin position="342"/>
        <end position="356"/>
    </location>
</feature>
<protein>
    <recommendedName>
        <fullName evidence="6">G-patch domain-containing protein</fullName>
    </recommendedName>
</protein>
<keyword evidence="3" id="KW-0508">mRNA splicing</keyword>
<dbReference type="OrthoDB" id="4822at2759"/>
<organism evidence="7 8">
    <name type="scientific">Capsaspora owczarzaki (strain ATCC 30864)</name>
    <dbReference type="NCBI Taxonomy" id="595528"/>
    <lineage>
        <taxon>Eukaryota</taxon>
        <taxon>Filasterea</taxon>
        <taxon>Capsaspora</taxon>
    </lineage>
</organism>
<dbReference type="Pfam" id="PF01585">
    <property type="entry name" value="G-patch"/>
    <property type="match status" value="1"/>
</dbReference>
<feature type="domain" description="G-patch" evidence="6">
    <location>
        <begin position="600"/>
        <end position="646"/>
    </location>
</feature>
<dbReference type="RefSeq" id="XP_004343667.2">
    <property type="nucleotide sequence ID" value="XM_004343617.2"/>
</dbReference>
<proteinExistence type="predicted"/>
<keyword evidence="2" id="KW-0507">mRNA processing</keyword>
<sequence>MRRAATQQKAGRPPEVSPAELARILDQKLAQKDPKLASSVAGNAGGAGVVSAGLAAGAVGARPGGGSNNHAPAAPSGSGSGSSSSSSGTGYDAADGGRPPWETGRSARGQKRPYEDDYAAHTAHPPQPHPSERGLYGTPMQQPAPWQGGPVLAGAARRQGLLPLPGSAAPRPPYAEPYAEQFSTNNHAREYSAHQEPPPPPWRNEWQDRGHHHASHANQFQGDMYRHDRAPRQQDGHAHGSYERDRREPAPRNEPSWSESRSRDWRQQHPEQRYDNDSRRERAFESRAYHDNPALFAGAERQHERFDERQQEERSFPPPPPQAVQLPHASRPRSPPRPQGDSMPQTAISSHSQVDPESSADAVHGVSDQPNTTTTAAAAVPATTASTPSTLASPTSSSLPMQAPEPVAATAAATAASSRSTAMPKVFMTSNPNPNVAKRNATQAPAARDSPAPPPWADGDDAEPTAPPNPSHASPTAPQPPFNAPSAPPGRHLPAPQQFHSNRRPVQARRPIDRDLDEAKFAHILDPEERQVAIRSHKQHLRRMQEMEGSAASEVEFKHLSQYLPAEVERRFAQQMQQLQEGKRVTPASSAVDDAQQLSSANKGYQMLQRSGWSEGQGLGAQEHGQVAPVQAAQRTSTAGLGVTDPTEVTGEDDIYSLYRKKLMVAYQHRSNPLNNPRRKY</sequence>
<feature type="compositionally biased region" description="Basic and acidic residues" evidence="5">
    <location>
        <begin position="260"/>
        <end position="290"/>
    </location>
</feature>
<keyword evidence="4" id="KW-0539">Nucleus</keyword>
<dbReference type="GO" id="GO:0005654">
    <property type="term" value="C:nucleoplasm"/>
    <property type="evidence" value="ECO:0007669"/>
    <property type="project" value="TreeGrafter"/>
</dbReference>
<reference evidence="8" key="1">
    <citation type="submission" date="2011-02" db="EMBL/GenBank/DDBJ databases">
        <title>The Genome Sequence of Capsaspora owczarzaki ATCC 30864.</title>
        <authorList>
            <person name="Russ C."/>
            <person name="Cuomo C."/>
            <person name="Burger G."/>
            <person name="Gray M.W."/>
            <person name="Holland P.W.H."/>
            <person name="King N."/>
            <person name="Lang F.B.F."/>
            <person name="Roger A.J."/>
            <person name="Ruiz-Trillo I."/>
            <person name="Young S.K."/>
            <person name="Zeng Q."/>
            <person name="Gargeya S."/>
            <person name="Alvarado L."/>
            <person name="Berlin A."/>
            <person name="Chapman S.B."/>
            <person name="Chen Z."/>
            <person name="Freedman E."/>
            <person name="Gellesch M."/>
            <person name="Goldberg J."/>
            <person name="Griggs A."/>
            <person name="Gujja S."/>
            <person name="Heilman E."/>
            <person name="Heiman D."/>
            <person name="Howarth C."/>
            <person name="Mehta T."/>
            <person name="Neiman D."/>
            <person name="Pearson M."/>
            <person name="Roberts A."/>
            <person name="Saif S."/>
            <person name="Shea T."/>
            <person name="Shenoy N."/>
            <person name="Sisk P."/>
            <person name="Stolte C."/>
            <person name="Sykes S."/>
            <person name="White J."/>
            <person name="Yandava C."/>
            <person name="Haas B."/>
            <person name="Nusbaum C."/>
            <person name="Birren B."/>
        </authorList>
    </citation>
    <scope>NUCLEOTIDE SEQUENCE</scope>
    <source>
        <strain evidence="8">ATCC 30864</strain>
    </source>
</reference>
<comment type="subcellular location">
    <subcellularLocation>
        <location evidence="1">Nucleus</location>
    </subcellularLocation>
</comment>
<accession>A0A0D2WW53</accession>
<evidence type="ECO:0000259" key="6">
    <source>
        <dbReference type="PROSITE" id="PS50174"/>
    </source>
</evidence>
<dbReference type="InterPro" id="IPR040169">
    <property type="entry name" value="SUGP1/2"/>
</dbReference>
<feature type="compositionally biased region" description="Low complexity" evidence="5">
    <location>
        <begin position="408"/>
        <end position="422"/>
    </location>
</feature>
<evidence type="ECO:0000256" key="2">
    <source>
        <dbReference type="ARBA" id="ARBA00022664"/>
    </source>
</evidence>
<dbReference type="InterPro" id="IPR000467">
    <property type="entry name" value="G_patch_dom"/>
</dbReference>
<feature type="compositionally biased region" description="Low complexity" evidence="5">
    <location>
        <begin position="372"/>
        <end position="400"/>
    </location>
</feature>
<feature type="region of interest" description="Disordered" evidence="5">
    <location>
        <begin position="1"/>
        <end position="21"/>
    </location>
</feature>
<dbReference type="InParanoid" id="A0A0D2WW53"/>
<evidence type="ECO:0000256" key="5">
    <source>
        <dbReference type="SAM" id="MobiDB-lite"/>
    </source>
</evidence>
<feature type="region of interest" description="Disordered" evidence="5">
    <location>
        <begin position="615"/>
        <end position="650"/>
    </location>
</feature>
<dbReference type="GO" id="GO:0006397">
    <property type="term" value="P:mRNA processing"/>
    <property type="evidence" value="ECO:0007669"/>
    <property type="project" value="UniProtKB-KW"/>
</dbReference>
<dbReference type="Proteomes" id="UP000008743">
    <property type="component" value="Unassembled WGS sequence"/>
</dbReference>
<feature type="compositionally biased region" description="Basic and acidic residues" evidence="5">
    <location>
        <begin position="224"/>
        <end position="251"/>
    </location>
</feature>
<gene>
    <name evidence="7" type="ORF">CAOG_006943</name>
</gene>
<feature type="compositionally biased region" description="Basic and acidic residues" evidence="5">
    <location>
        <begin position="300"/>
        <end position="315"/>
    </location>
</feature>
<dbReference type="AlphaFoldDB" id="A0A0D2WW53"/>
<dbReference type="EMBL" id="KE346372">
    <property type="protein sequence ID" value="KJE96653.1"/>
    <property type="molecule type" value="Genomic_DNA"/>
</dbReference>
<dbReference type="SMART" id="SM00443">
    <property type="entry name" value="G_patch"/>
    <property type="match status" value="1"/>
</dbReference>
<dbReference type="PANTHER" id="PTHR23340:SF0">
    <property type="entry name" value="SURP AND G-PATCH DOMAIN-CONTAINING PROTEIN 1 ISOFORM X1"/>
    <property type="match status" value="1"/>
</dbReference>